<accession>A0A6J6YL10</accession>
<dbReference type="PANTHER" id="PTHR23151:SF90">
    <property type="entry name" value="DIHYDROLIPOYLLYSINE-RESIDUE ACETYLTRANSFERASE COMPONENT OF PYRUVATE DEHYDROGENASE COMPLEX, MITOCHONDRIAL-RELATED"/>
    <property type="match status" value="1"/>
</dbReference>
<dbReference type="SUPFAM" id="SSF51230">
    <property type="entry name" value="Single hybrid motif"/>
    <property type="match status" value="1"/>
</dbReference>
<reference evidence="2" key="1">
    <citation type="submission" date="2020-05" db="EMBL/GenBank/DDBJ databases">
        <authorList>
            <person name="Chiriac C."/>
            <person name="Salcher M."/>
            <person name="Ghai R."/>
            <person name="Kavagutti S V."/>
        </authorList>
    </citation>
    <scope>NUCLEOTIDE SEQUENCE</scope>
</reference>
<dbReference type="EMBL" id="CAFAAI010000254">
    <property type="protein sequence ID" value="CAB4807786.1"/>
    <property type="molecule type" value="Genomic_DNA"/>
</dbReference>
<dbReference type="PANTHER" id="PTHR23151">
    <property type="entry name" value="DIHYDROLIPOAMIDE ACETYL/SUCCINYL-TRANSFERASE-RELATED"/>
    <property type="match status" value="1"/>
</dbReference>
<evidence type="ECO:0000259" key="1">
    <source>
        <dbReference type="PROSITE" id="PS50968"/>
    </source>
</evidence>
<protein>
    <submittedName>
        <fullName evidence="2">Unannotated protein</fullName>
    </submittedName>
</protein>
<proteinExistence type="predicted"/>
<dbReference type="AlphaFoldDB" id="A0A6J6YL10"/>
<dbReference type="PROSITE" id="PS50968">
    <property type="entry name" value="BIOTINYL_LIPOYL"/>
    <property type="match status" value="1"/>
</dbReference>
<evidence type="ECO:0000313" key="2">
    <source>
        <dbReference type="EMBL" id="CAB4807786.1"/>
    </source>
</evidence>
<feature type="domain" description="Lipoyl-binding" evidence="1">
    <location>
        <begin position="2"/>
        <end position="76"/>
    </location>
</feature>
<dbReference type="GO" id="GO:0006086">
    <property type="term" value="P:pyruvate decarboxylation to acetyl-CoA"/>
    <property type="evidence" value="ECO:0007669"/>
    <property type="project" value="InterPro"/>
</dbReference>
<dbReference type="InterPro" id="IPR011053">
    <property type="entry name" value="Single_hybrid_motif"/>
</dbReference>
<name>A0A6J6YL10_9ZZZZ</name>
<dbReference type="InterPro" id="IPR000089">
    <property type="entry name" value="Biotin_lipoyl"/>
</dbReference>
<dbReference type="CDD" id="cd06849">
    <property type="entry name" value="lipoyl_domain"/>
    <property type="match status" value="1"/>
</dbReference>
<dbReference type="InterPro" id="IPR045257">
    <property type="entry name" value="E2/Pdx1"/>
</dbReference>
<organism evidence="2">
    <name type="scientific">freshwater metagenome</name>
    <dbReference type="NCBI Taxonomy" id="449393"/>
    <lineage>
        <taxon>unclassified sequences</taxon>
        <taxon>metagenomes</taxon>
        <taxon>ecological metagenomes</taxon>
    </lineage>
</organism>
<dbReference type="Gene3D" id="2.40.50.100">
    <property type="match status" value="1"/>
</dbReference>
<sequence length="76" mass="8074">MSVPISIPKLGVSMTEGTLVEWMVSDGQPVQAGDVLYRIETDKVENDIESPIAGVIRIVGVEGETYAVGVQIGSIE</sequence>
<dbReference type="GO" id="GO:0045254">
    <property type="term" value="C:pyruvate dehydrogenase complex"/>
    <property type="evidence" value="ECO:0007669"/>
    <property type="project" value="InterPro"/>
</dbReference>
<dbReference type="Pfam" id="PF00364">
    <property type="entry name" value="Biotin_lipoyl"/>
    <property type="match status" value="1"/>
</dbReference>
<gene>
    <name evidence="2" type="ORF">UFOPK2992_01376</name>
</gene>